<proteinExistence type="predicted"/>
<reference evidence="2" key="1">
    <citation type="submission" date="2021-02" db="EMBL/GenBank/DDBJ databases">
        <authorList>
            <person name="Nowell W R."/>
        </authorList>
    </citation>
    <scope>NUCLEOTIDE SEQUENCE</scope>
</reference>
<evidence type="ECO:0008006" key="4">
    <source>
        <dbReference type="Google" id="ProtNLM"/>
    </source>
</evidence>
<dbReference type="EMBL" id="CAJOBC010092967">
    <property type="protein sequence ID" value="CAF4413326.1"/>
    <property type="molecule type" value="Genomic_DNA"/>
</dbReference>
<feature type="region of interest" description="Disordered" evidence="1">
    <location>
        <begin position="24"/>
        <end position="48"/>
    </location>
</feature>
<comment type="caution">
    <text evidence="2">The sequence shown here is derived from an EMBL/GenBank/DDBJ whole genome shotgun (WGS) entry which is preliminary data.</text>
</comment>
<feature type="non-terminal residue" evidence="2">
    <location>
        <position position="1"/>
    </location>
</feature>
<evidence type="ECO:0000256" key="1">
    <source>
        <dbReference type="SAM" id="MobiDB-lite"/>
    </source>
</evidence>
<dbReference type="Proteomes" id="UP000681722">
    <property type="component" value="Unassembled WGS sequence"/>
</dbReference>
<dbReference type="AlphaFoldDB" id="A0A8S2VSM9"/>
<name>A0A8S2VSM9_9BILA</name>
<protein>
    <recommendedName>
        <fullName evidence="4">Gag-like protein</fullName>
    </recommendedName>
</protein>
<dbReference type="OrthoDB" id="10044825at2759"/>
<gene>
    <name evidence="2" type="ORF">SRO942_LOCUS40138</name>
</gene>
<feature type="compositionally biased region" description="Polar residues" evidence="1">
    <location>
        <begin position="36"/>
        <end position="48"/>
    </location>
</feature>
<accession>A0A8S2VSM9</accession>
<evidence type="ECO:0000313" key="2">
    <source>
        <dbReference type="EMBL" id="CAF4413326.1"/>
    </source>
</evidence>
<sequence length="498" mass="57419">MMMDDESSNIVNFQITNNLANLQVSGTPSKNKRFRNNSVESNDDSQPILSRPQAIAQTITQAAKNNTNKLSQKFHYPPFIVTLISQSEGTTDRKIIDELITTWSITHNKLINVTGRYGHNKSLLIFANDSATFEELMVSQRWPNRLSQSDIEIKQPRQYPSMYSLVIQRFHRKWKADEVLEELKQNYPTLSKLTRMMAKNEIPLNLVRADFTSLKQVDELLAIGTIDIGNMKHTIKRYHSPIRVSKCMKCYSHHHKTNECTNQQVCIRCGQQHRLRVDCQNEIKCVNCGGEHYAGHSSCPQVREIRREVGEKYKKMRTEQIVRQEQLEYDEDRQNFPKLGPSTYPRPYIPIFGKYPQQGSQLTQQERQTSFAKTSYEASSIENILQSFTDKMDGRLQQLQSTITEQLCDIEVKIDKQQAITNALESILYDLVLPSVKLIQLGLSSLEEWVHFGTKETLLDNWLEEYRPPEVRNGDLLNMVSEFSPSIISLNELGTSIP</sequence>
<evidence type="ECO:0000313" key="3">
    <source>
        <dbReference type="Proteomes" id="UP000681722"/>
    </source>
</evidence>
<organism evidence="2 3">
    <name type="scientific">Didymodactylos carnosus</name>
    <dbReference type="NCBI Taxonomy" id="1234261"/>
    <lineage>
        <taxon>Eukaryota</taxon>
        <taxon>Metazoa</taxon>
        <taxon>Spiralia</taxon>
        <taxon>Gnathifera</taxon>
        <taxon>Rotifera</taxon>
        <taxon>Eurotatoria</taxon>
        <taxon>Bdelloidea</taxon>
        <taxon>Philodinida</taxon>
        <taxon>Philodinidae</taxon>
        <taxon>Didymodactylos</taxon>
    </lineage>
</organism>